<keyword evidence="2" id="KW-1185">Reference proteome</keyword>
<name>A0ABP0WA57_9BRYO</name>
<reference evidence="1" key="1">
    <citation type="submission" date="2024-02" db="EMBL/GenBank/DDBJ databases">
        <authorList>
            <consortium name="ELIXIR-Norway"/>
            <consortium name="Elixir Norway"/>
        </authorList>
    </citation>
    <scope>NUCLEOTIDE SEQUENCE</scope>
</reference>
<protein>
    <submittedName>
        <fullName evidence="1">Uncharacterized protein</fullName>
    </submittedName>
</protein>
<dbReference type="SUPFAM" id="SSF48452">
    <property type="entry name" value="TPR-like"/>
    <property type="match status" value="1"/>
</dbReference>
<evidence type="ECO:0000313" key="1">
    <source>
        <dbReference type="EMBL" id="CAK9262230.1"/>
    </source>
</evidence>
<dbReference type="InterPro" id="IPR011990">
    <property type="entry name" value="TPR-like_helical_dom_sf"/>
</dbReference>
<gene>
    <name evidence="1" type="ORF">CSSPJE1EN1_LOCUS7708</name>
</gene>
<evidence type="ECO:0000313" key="2">
    <source>
        <dbReference type="Proteomes" id="UP001497444"/>
    </source>
</evidence>
<accession>A0ABP0WA57</accession>
<proteinExistence type="predicted"/>
<dbReference type="Proteomes" id="UP001497444">
    <property type="component" value="Chromosome 14"/>
</dbReference>
<dbReference type="EMBL" id="OZ020109">
    <property type="protein sequence ID" value="CAK9262230.1"/>
    <property type="molecule type" value="Genomic_DNA"/>
</dbReference>
<organism evidence="1 2">
    <name type="scientific">Sphagnum jensenii</name>
    <dbReference type="NCBI Taxonomy" id="128206"/>
    <lineage>
        <taxon>Eukaryota</taxon>
        <taxon>Viridiplantae</taxon>
        <taxon>Streptophyta</taxon>
        <taxon>Embryophyta</taxon>
        <taxon>Bryophyta</taxon>
        <taxon>Sphagnophytina</taxon>
        <taxon>Sphagnopsida</taxon>
        <taxon>Sphagnales</taxon>
        <taxon>Sphagnaceae</taxon>
        <taxon>Sphagnum</taxon>
    </lineage>
</organism>
<sequence length="92" mass="10641">MFKEAAPFAKTVGSQNWEMEFWFNCGRVLVEEEKSEEAVEYFTASLVVALQMTDEQKERHIEIAYKLLYGTQLLLSGSLTKDEFYKDTITTS</sequence>